<gene>
    <name evidence="1" type="ORF">FMAN_15311</name>
</gene>
<dbReference type="AlphaFoldDB" id="A0A1L7U8Y5"/>
<dbReference type="Proteomes" id="UP000184255">
    <property type="component" value="Unassembled WGS sequence"/>
</dbReference>
<keyword evidence="2" id="KW-1185">Reference proteome</keyword>
<reference evidence="2" key="1">
    <citation type="journal article" date="2016" name="Genome Biol. Evol.">
        <title>Comparative 'omics' of the Fusarium fujikuroi species complex highlights differences in genetic potential and metabolite synthesis.</title>
        <authorList>
            <person name="Niehaus E.-M."/>
            <person name="Muensterkoetter M."/>
            <person name="Proctor R.H."/>
            <person name="Brown D.W."/>
            <person name="Sharon A."/>
            <person name="Idan Y."/>
            <person name="Oren-Young L."/>
            <person name="Sieber C.M."/>
            <person name="Novak O."/>
            <person name="Pencik A."/>
            <person name="Tarkowska D."/>
            <person name="Hromadova K."/>
            <person name="Freeman S."/>
            <person name="Maymon M."/>
            <person name="Elazar M."/>
            <person name="Youssef S.A."/>
            <person name="El-Shabrawy E.S.M."/>
            <person name="Shalaby A.B.A."/>
            <person name="Houterman P."/>
            <person name="Brock N.L."/>
            <person name="Burkhardt I."/>
            <person name="Tsavkelova E.A."/>
            <person name="Dickschat J.S."/>
            <person name="Galuszka P."/>
            <person name="Gueldener U."/>
            <person name="Tudzynski B."/>
        </authorList>
    </citation>
    <scope>NUCLEOTIDE SEQUENCE [LARGE SCALE GENOMIC DNA]</scope>
    <source>
        <strain evidence="2">MRC7560</strain>
    </source>
</reference>
<name>A0A1L7U8Y5_FUSMA</name>
<dbReference type="GeneID" id="65094552"/>
<evidence type="ECO:0000313" key="2">
    <source>
        <dbReference type="Proteomes" id="UP000184255"/>
    </source>
</evidence>
<sequence>MVFGDQGHHQFHIDENIATRVCSDRALTYPRDQHQNVAATYFDGTILIWTAAASPIITSASGFEERGDSGCLGKNGQEVEPNGVEASTRLRCVKSGADIASNIKITDVGREGAFLAVEDQAVTYASLRLSGSHPWRCWVTARGLD</sequence>
<proteinExistence type="predicted"/>
<dbReference type="VEuPathDB" id="FungiDB:FMAN_15311"/>
<comment type="caution">
    <text evidence="1">The sequence shown here is derived from an EMBL/GenBank/DDBJ whole genome shotgun (WGS) entry which is preliminary data.</text>
</comment>
<dbReference type="RefSeq" id="XP_041690334.1">
    <property type="nucleotide sequence ID" value="XM_041824899.1"/>
</dbReference>
<organism evidence="1 2">
    <name type="scientific">Fusarium mangiferae</name>
    <name type="common">Mango malformation disease fungus</name>
    <dbReference type="NCBI Taxonomy" id="192010"/>
    <lineage>
        <taxon>Eukaryota</taxon>
        <taxon>Fungi</taxon>
        <taxon>Dikarya</taxon>
        <taxon>Ascomycota</taxon>
        <taxon>Pezizomycotina</taxon>
        <taxon>Sordariomycetes</taxon>
        <taxon>Hypocreomycetidae</taxon>
        <taxon>Hypocreales</taxon>
        <taxon>Nectriaceae</taxon>
        <taxon>Fusarium</taxon>
        <taxon>Fusarium fujikuroi species complex</taxon>
    </lineage>
</organism>
<dbReference type="EMBL" id="FCQH01000019">
    <property type="protein sequence ID" value="CVL07180.1"/>
    <property type="molecule type" value="Genomic_DNA"/>
</dbReference>
<protein>
    <submittedName>
        <fullName evidence="1">Uncharacterized protein</fullName>
    </submittedName>
</protein>
<accession>A0A1L7U8Y5</accession>
<evidence type="ECO:0000313" key="1">
    <source>
        <dbReference type="EMBL" id="CVL07180.1"/>
    </source>
</evidence>